<dbReference type="SUPFAM" id="SSF52540">
    <property type="entry name" value="P-loop containing nucleoside triphosphate hydrolases"/>
    <property type="match status" value="1"/>
</dbReference>
<feature type="domain" description="Tr-type G" evidence="9">
    <location>
        <begin position="8"/>
        <end position="277"/>
    </location>
</feature>
<accession>A0A556A890</accession>
<dbReference type="PROSITE" id="PS51722">
    <property type="entry name" value="G_TR_2"/>
    <property type="match status" value="1"/>
</dbReference>
<protein>
    <recommendedName>
        <fullName evidence="7 8">Peptide chain release factor 3</fullName>
        <shortName evidence="8">RF-3</shortName>
    </recommendedName>
</protein>
<dbReference type="GO" id="GO:0005829">
    <property type="term" value="C:cytosol"/>
    <property type="evidence" value="ECO:0007669"/>
    <property type="project" value="TreeGrafter"/>
</dbReference>
<reference evidence="10 11" key="1">
    <citation type="submission" date="2019-07" db="EMBL/GenBank/DDBJ databases">
        <title>Qingshengfaniella alkalisoli gen. nov., sp. nov., isolated from saline soil.</title>
        <authorList>
            <person name="Xu L."/>
            <person name="Huang X.-X."/>
            <person name="Sun J.-Q."/>
        </authorList>
    </citation>
    <scope>NUCLEOTIDE SEQUENCE [LARGE SCALE GENOMIC DNA]</scope>
    <source>
        <strain evidence="10 11">DSM 27279</strain>
    </source>
</reference>
<dbReference type="GO" id="GO:0016149">
    <property type="term" value="F:translation release factor activity, codon specific"/>
    <property type="evidence" value="ECO:0007669"/>
    <property type="project" value="UniProtKB-UniRule"/>
</dbReference>
<dbReference type="HAMAP" id="MF_00072">
    <property type="entry name" value="Rel_fac_3"/>
    <property type="match status" value="1"/>
</dbReference>
<feature type="binding site" evidence="8">
    <location>
        <begin position="139"/>
        <end position="142"/>
    </location>
    <ligand>
        <name>GTP</name>
        <dbReference type="ChEBI" id="CHEBI:37565"/>
    </ligand>
</feature>
<dbReference type="GO" id="GO:0005525">
    <property type="term" value="F:GTP binding"/>
    <property type="evidence" value="ECO:0007669"/>
    <property type="project" value="UniProtKB-UniRule"/>
</dbReference>
<dbReference type="Pfam" id="PF00009">
    <property type="entry name" value="GTP_EFTU"/>
    <property type="match status" value="1"/>
</dbReference>
<dbReference type="Pfam" id="PF16658">
    <property type="entry name" value="RF3_C"/>
    <property type="match status" value="1"/>
</dbReference>
<dbReference type="SUPFAM" id="SSF50447">
    <property type="entry name" value="Translation proteins"/>
    <property type="match status" value="1"/>
</dbReference>
<dbReference type="NCBIfam" id="TIGR00503">
    <property type="entry name" value="prfC"/>
    <property type="match status" value="1"/>
</dbReference>
<organism evidence="10 11">
    <name type="scientific">Verticiella sediminum</name>
    <dbReference type="NCBI Taxonomy" id="1247510"/>
    <lineage>
        <taxon>Bacteria</taxon>
        <taxon>Pseudomonadati</taxon>
        <taxon>Pseudomonadota</taxon>
        <taxon>Betaproteobacteria</taxon>
        <taxon>Burkholderiales</taxon>
        <taxon>Alcaligenaceae</taxon>
        <taxon>Verticiella</taxon>
    </lineage>
</organism>
<dbReference type="RefSeq" id="WP_143951216.1">
    <property type="nucleotide sequence ID" value="NZ_BAABMB010000005.1"/>
</dbReference>
<proteinExistence type="inferred from homology"/>
<dbReference type="PROSITE" id="PS00301">
    <property type="entry name" value="G_TR_1"/>
    <property type="match status" value="1"/>
</dbReference>
<evidence type="ECO:0000256" key="7">
    <source>
        <dbReference type="ARBA" id="ARBA00073639"/>
    </source>
</evidence>
<dbReference type="InterPro" id="IPR041732">
    <property type="entry name" value="RF3_GTP-bd"/>
</dbReference>
<dbReference type="GO" id="GO:0016150">
    <property type="term" value="F:translation release factor activity, codon nonspecific"/>
    <property type="evidence" value="ECO:0007669"/>
    <property type="project" value="TreeGrafter"/>
</dbReference>
<dbReference type="Pfam" id="PF22042">
    <property type="entry name" value="EF-G_D2"/>
    <property type="match status" value="1"/>
</dbReference>
<dbReference type="NCBIfam" id="NF001964">
    <property type="entry name" value="PRK00741.1"/>
    <property type="match status" value="1"/>
</dbReference>
<evidence type="ECO:0000256" key="6">
    <source>
        <dbReference type="ARBA" id="ARBA00023134"/>
    </source>
</evidence>
<feature type="binding site" evidence="8">
    <location>
        <begin position="17"/>
        <end position="24"/>
    </location>
    <ligand>
        <name>GTP</name>
        <dbReference type="ChEBI" id="CHEBI:37565"/>
    </ligand>
</feature>
<dbReference type="InterPro" id="IPR004548">
    <property type="entry name" value="PrfC"/>
</dbReference>
<evidence type="ECO:0000256" key="3">
    <source>
        <dbReference type="ARBA" id="ARBA00022490"/>
    </source>
</evidence>
<dbReference type="AlphaFoldDB" id="A0A556A890"/>
<evidence type="ECO:0000256" key="5">
    <source>
        <dbReference type="ARBA" id="ARBA00022917"/>
    </source>
</evidence>
<evidence type="ECO:0000313" key="11">
    <source>
        <dbReference type="Proteomes" id="UP000318405"/>
    </source>
</evidence>
<dbReference type="FunFam" id="3.30.70.3280:FF:000001">
    <property type="entry name" value="Peptide chain release factor 3"/>
    <property type="match status" value="1"/>
</dbReference>
<dbReference type="InterPro" id="IPR035647">
    <property type="entry name" value="EFG_III/V"/>
</dbReference>
<evidence type="ECO:0000259" key="9">
    <source>
        <dbReference type="PROSITE" id="PS51722"/>
    </source>
</evidence>
<dbReference type="CDD" id="cd04169">
    <property type="entry name" value="RF3"/>
    <property type="match status" value="1"/>
</dbReference>
<evidence type="ECO:0000256" key="8">
    <source>
        <dbReference type="HAMAP-Rule" id="MF_00072"/>
    </source>
</evidence>
<keyword evidence="11" id="KW-1185">Reference proteome</keyword>
<sequence>MNIPQEVARRRTFAIISHPDAGKTTLTEKLLLFAGAIQIAGSVKSRKASRHASSDWMEIEKQRGISVASSVMQMEYRDCVINLLDTPGHQDFSEDTYRVLTAVDAALMVIDAANGVEPQTIRLLQVCRARNTPIITFVNKFDREVREPLDLLAEIEQHIGMDAVPFSWPVGMGRTFRGVFDIRNDRMRVFRPGQDRLGTDDDEFVQGLDNPVLTERFDSEFAKAHDEIELLSEAAVPFDQQAFLDARQTPVFFGSAVNNFGVQEVLDTLVERAPTPGPRQAQEREVRPEEPKFTGVVFKVQANMDPAHRDRVAFVRVSSGHFQRGMRLTVSRTGKEIRPNNVVSFLSQRRDLLDDAYAGDVIGIPNHGVLHLGDVLTEGEKLQFTGLPFFAPELFQAVEVADPLRTKQLRTGLTQLGEEGAIQVFRPAVGSTLLLGAVGQLQFEVVAHRLKTEYGVEARLLHSRYTMARWLSAEDPKELKRFIDGNLANIAYDVVDAVAFLATSSAQLRVAQELYPKVQFHALREHGSQVFTG</sequence>
<comment type="subcellular location">
    <subcellularLocation>
        <location evidence="1 8">Cytoplasm</location>
    </subcellularLocation>
</comment>
<dbReference type="GO" id="GO:0097216">
    <property type="term" value="F:guanosine tetraphosphate binding"/>
    <property type="evidence" value="ECO:0007669"/>
    <property type="project" value="UniProtKB-ARBA"/>
</dbReference>
<dbReference type="PRINTS" id="PR00315">
    <property type="entry name" value="ELONGATNFCT"/>
</dbReference>
<comment type="caution">
    <text evidence="10">The sequence shown here is derived from an EMBL/GenBank/DDBJ whole genome shotgun (WGS) entry which is preliminary data.</text>
</comment>
<name>A0A556A890_9BURK</name>
<dbReference type="InterPro" id="IPR005225">
    <property type="entry name" value="Small_GTP-bd"/>
</dbReference>
<dbReference type="SUPFAM" id="SSF54980">
    <property type="entry name" value="EF-G C-terminal domain-like"/>
    <property type="match status" value="1"/>
</dbReference>
<dbReference type="GO" id="GO:0006449">
    <property type="term" value="P:regulation of translational termination"/>
    <property type="evidence" value="ECO:0007669"/>
    <property type="project" value="UniProtKB-UniRule"/>
</dbReference>
<comment type="similarity">
    <text evidence="2 8">Belongs to the TRAFAC class translation factor GTPase superfamily. Classic translation factor GTPase family. PrfC subfamily.</text>
</comment>
<dbReference type="InterPro" id="IPR031157">
    <property type="entry name" value="G_TR_CS"/>
</dbReference>
<dbReference type="Gene3D" id="3.40.50.300">
    <property type="entry name" value="P-loop containing nucleotide triphosphate hydrolases"/>
    <property type="match status" value="2"/>
</dbReference>
<keyword evidence="6 8" id="KW-0342">GTP-binding</keyword>
<evidence type="ECO:0000256" key="4">
    <source>
        <dbReference type="ARBA" id="ARBA00022741"/>
    </source>
</evidence>
<keyword evidence="3 8" id="KW-0963">Cytoplasm</keyword>
<evidence type="ECO:0000313" key="10">
    <source>
        <dbReference type="EMBL" id="TSH89101.1"/>
    </source>
</evidence>
<evidence type="ECO:0000256" key="2">
    <source>
        <dbReference type="ARBA" id="ARBA00009978"/>
    </source>
</evidence>
<keyword evidence="4 8" id="KW-0547">Nucleotide-binding</keyword>
<dbReference type="NCBIfam" id="TIGR00231">
    <property type="entry name" value="small_GTP"/>
    <property type="match status" value="1"/>
</dbReference>
<gene>
    <name evidence="8" type="primary">prfC</name>
    <name evidence="10" type="ORF">FOZ76_26190</name>
</gene>
<dbReference type="InterPro" id="IPR027417">
    <property type="entry name" value="P-loop_NTPase"/>
</dbReference>
<dbReference type="InterPro" id="IPR032090">
    <property type="entry name" value="RF3_C"/>
</dbReference>
<dbReference type="OrthoDB" id="9804431at2"/>
<keyword evidence="5 8" id="KW-0648">Protein biosynthesis</keyword>
<comment type="function">
    <text evidence="8">Increases the formation of ribosomal termination complexes and stimulates activities of RF-1 and RF-2. It binds guanine nucleotides and has strong preference for UGA stop codons. It may interact directly with the ribosome. The stimulation of RF-1 and RF-2 is significantly reduced by GTP and GDP, but not by GMP.</text>
</comment>
<dbReference type="InterPro" id="IPR000795">
    <property type="entry name" value="T_Tr_GTP-bd_dom"/>
</dbReference>
<dbReference type="PANTHER" id="PTHR43556">
    <property type="entry name" value="PEPTIDE CHAIN RELEASE FACTOR RF3"/>
    <property type="match status" value="1"/>
</dbReference>
<dbReference type="InterPro" id="IPR009000">
    <property type="entry name" value="Transl_B-barrel_sf"/>
</dbReference>
<dbReference type="EMBL" id="VLTJ01000042">
    <property type="protein sequence ID" value="TSH89101.1"/>
    <property type="molecule type" value="Genomic_DNA"/>
</dbReference>
<dbReference type="PANTHER" id="PTHR43556:SF2">
    <property type="entry name" value="PEPTIDE CHAIN RELEASE FACTOR RF3"/>
    <property type="match status" value="1"/>
</dbReference>
<dbReference type="InterPro" id="IPR038467">
    <property type="entry name" value="RF3_dom_3_sf"/>
</dbReference>
<dbReference type="GO" id="GO:0003924">
    <property type="term" value="F:GTPase activity"/>
    <property type="evidence" value="ECO:0007669"/>
    <property type="project" value="InterPro"/>
</dbReference>
<dbReference type="FunFam" id="3.40.50.300:FF:000542">
    <property type="entry name" value="Peptide chain release factor 3"/>
    <property type="match status" value="1"/>
</dbReference>
<feature type="binding site" evidence="8">
    <location>
        <begin position="85"/>
        <end position="89"/>
    </location>
    <ligand>
        <name>GTP</name>
        <dbReference type="ChEBI" id="CHEBI:37565"/>
    </ligand>
</feature>
<dbReference type="Gene3D" id="3.30.70.3280">
    <property type="entry name" value="Peptide chain release factor 3, domain III"/>
    <property type="match status" value="1"/>
</dbReference>
<dbReference type="InterPro" id="IPR053905">
    <property type="entry name" value="EF-G-like_DII"/>
</dbReference>
<dbReference type="Proteomes" id="UP000318405">
    <property type="component" value="Unassembled WGS sequence"/>
</dbReference>
<evidence type="ECO:0000256" key="1">
    <source>
        <dbReference type="ARBA" id="ARBA00004496"/>
    </source>
</evidence>